<dbReference type="PANTHER" id="PTHR31642">
    <property type="entry name" value="TRICHOTHECENE 3-O-ACETYLTRANSFERASE"/>
    <property type="match status" value="1"/>
</dbReference>
<dbReference type="Pfam" id="PF02458">
    <property type="entry name" value="Transferase"/>
    <property type="match status" value="2"/>
</dbReference>
<dbReference type="GO" id="GO:0016740">
    <property type="term" value="F:transferase activity"/>
    <property type="evidence" value="ECO:0007669"/>
    <property type="project" value="UniProtKB-KW"/>
</dbReference>
<evidence type="ECO:0000256" key="1">
    <source>
        <dbReference type="ARBA" id="ARBA00022679"/>
    </source>
</evidence>
<keyword evidence="3" id="KW-1185">Reference proteome</keyword>
<reference evidence="3" key="1">
    <citation type="journal article" date="2021" name="BMC Genomics">
        <title>Chromosome-level genome assembly and manually-curated proteome of model necrotroph Parastagonospora nodorum Sn15 reveals a genome-wide trove of candidate effector homologs, and redundancy of virulence-related functions within an accessory chromosome.</title>
        <authorList>
            <person name="Bertazzoni S."/>
            <person name="Jones D.A.B."/>
            <person name="Phan H.T."/>
            <person name="Tan K.-C."/>
            <person name="Hane J.K."/>
        </authorList>
    </citation>
    <scope>NUCLEOTIDE SEQUENCE [LARGE SCALE GENOMIC DNA]</scope>
    <source>
        <strain evidence="3">SN15 / ATCC MYA-4574 / FGSC 10173)</strain>
    </source>
</reference>
<dbReference type="RefSeq" id="XP_001793166.1">
    <property type="nucleotide sequence ID" value="XM_001793114.1"/>
</dbReference>
<accession>A0A7U2EXE8</accession>
<dbReference type="VEuPathDB" id="FungiDB:JI435_025620"/>
<sequence length="513" mass="56753">MRVKTTKVHRVHAEARPLLRQEALMPPLDAWYAHRRTLPTVLLYDSTPEPLPDFTTHLIESLSRTLNYFLQYAGDIDFCTIGVGEGRPLRRTRIFWGGPEEQGATFIEASTKARIQSLLPRTTSEQTSFIWDRSAASARPLFVNEHPLAPLRGRSAGVRAQMTSFSCGGFSLALDMDHGLGDGSNLGLFLQYWAAVYNSMFHRDVRQSLESLPDVLFEPQTLENRVASIQFDEQKLQLARQLPTVAPFLPDLKSDTDLNPATAQPQPDIPQPVPTFDGVSGLLRLSAQDCEDIIRNIQIRATSPVVDLMALISFVWAAINRARQSTGTPAAALYMPMSLRSMLRLPPGLLGSPLMSMGVELPGEEFTSTAYFDAATLAVQTTKTVAQYTEENFLILTKEVIQCNSPSKFSRGRPSSHGRIGVSSVVRFGLNEVSFGSLKPIFICPLVPVPYMFIVKEAISAQGRASDASNRSASGSMKWYENGADIFFTLPHDVYEAFISVPAIARFATLYDE</sequence>
<keyword evidence="1" id="KW-0808">Transferase</keyword>
<dbReference type="Proteomes" id="UP000663193">
    <property type="component" value="Chromosome 5"/>
</dbReference>
<proteinExistence type="predicted"/>
<evidence type="ECO:0000313" key="2">
    <source>
        <dbReference type="EMBL" id="QRC94810.1"/>
    </source>
</evidence>
<evidence type="ECO:0000313" key="3">
    <source>
        <dbReference type="Proteomes" id="UP000663193"/>
    </source>
</evidence>
<dbReference type="EMBL" id="CP069027">
    <property type="protein sequence ID" value="QRC94810.1"/>
    <property type="molecule type" value="Genomic_DNA"/>
</dbReference>
<dbReference type="OMA" id="RTIVKWG"/>
<dbReference type="InterPro" id="IPR050317">
    <property type="entry name" value="Plant_Fungal_Acyltransferase"/>
</dbReference>
<dbReference type="AlphaFoldDB" id="A0A7U2EXE8"/>
<organism evidence="2 3">
    <name type="scientific">Phaeosphaeria nodorum (strain SN15 / ATCC MYA-4574 / FGSC 10173)</name>
    <name type="common">Glume blotch fungus</name>
    <name type="synonym">Parastagonospora nodorum</name>
    <dbReference type="NCBI Taxonomy" id="321614"/>
    <lineage>
        <taxon>Eukaryota</taxon>
        <taxon>Fungi</taxon>
        <taxon>Dikarya</taxon>
        <taxon>Ascomycota</taxon>
        <taxon>Pezizomycotina</taxon>
        <taxon>Dothideomycetes</taxon>
        <taxon>Pleosporomycetidae</taxon>
        <taxon>Pleosporales</taxon>
        <taxon>Pleosporineae</taxon>
        <taxon>Phaeosphaeriaceae</taxon>
        <taxon>Parastagonospora</taxon>
    </lineage>
</organism>
<dbReference type="InterPro" id="IPR023213">
    <property type="entry name" value="CAT-like_dom_sf"/>
</dbReference>
<gene>
    <name evidence="2" type="ORF">JI435_025620</name>
</gene>
<dbReference type="KEGG" id="pno:SNOG_02562"/>
<name>A0A7U2EXE8_PHANO</name>
<dbReference type="OrthoDB" id="444127at2759"/>
<dbReference type="Gene3D" id="3.30.559.10">
    <property type="entry name" value="Chloramphenicol acetyltransferase-like domain"/>
    <property type="match status" value="2"/>
</dbReference>
<dbReference type="PANTHER" id="PTHR31642:SF310">
    <property type="entry name" value="FATTY ALCOHOL:CAFFEOYL-COA ACYLTRANSFERASE"/>
    <property type="match status" value="1"/>
</dbReference>
<protein>
    <submittedName>
        <fullName evidence="2">Uncharacterized protein</fullName>
    </submittedName>
</protein>